<dbReference type="GeneID" id="38140952"/>
<protein>
    <submittedName>
        <fullName evidence="2">Uncharacterized protein</fullName>
    </submittedName>
</protein>
<organism evidence="2 3">
    <name type="scientific">Aspergillus welwitschiae</name>
    <dbReference type="NCBI Taxonomy" id="1341132"/>
    <lineage>
        <taxon>Eukaryota</taxon>
        <taxon>Fungi</taxon>
        <taxon>Dikarya</taxon>
        <taxon>Ascomycota</taxon>
        <taxon>Pezizomycotina</taxon>
        <taxon>Eurotiomycetes</taxon>
        <taxon>Eurotiomycetidae</taxon>
        <taxon>Eurotiales</taxon>
        <taxon>Aspergillaceae</taxon>
        <taxon>Aspergillus</taxon>
        <taxon>Aspergillus subgen. Circumdati</taxon>
    </lineage>
</organism>
<dbReference type="RefSeq" id="XP_026620019.1">
    <property type="nucleotide sequence ID" value="XM_026772596.1"/>
</dbReference>
<evidence type="ECO:0000313" key="3">
    <source>
        <dbReference type="Proteomes" id="UP000253729"/>
    </source>
</evidence>
<name>A0A3F3PJF2_9EURO</name>
<dbReference type="Proteomes" id="UP000253729">
    <property type="component" value="Unassembled WGS sequence"/>
</dbReference>
<sequence>MDYRRPDRIDWSYLQSVLDASTEEALNDLQQLRSDSEYWSLRIQQTGKNTSNLLYSVFSRINTFVCLSERIKRVRLCNGWTDSSISYDDIGLFKEAVSLDPILRSILNKALESIQKMRLSSDWTWKGTKTFRYLSDMMEENDPTLRVIGLRSVLRTIEREMPKVNPCDSMPFLFAQALNDMSVVAVCMQESDKHYQYIRSVSHEYTSLANDAESEWNGREQPWISFIEVKPLEERHKIFWNTIDAYMLDSTAPRPIVDFIRHYAPISAAPTSASVTSPMIWSTHGTEVALTETQKRKSKGRKSRHDASRSLRRPVTASNVVELHSLPFVRIQKDADKIFWNRLSSDKGQITVRPPESLSQNPDLLSCEVWRRIRS</sequence>
<evidence type="ECO:0000256" key="1">
    <source>
        <dbReference type="SAM" id="MobiDB-lite"/>
    </source>
</evidence>
<proteinExistence type="predicted"/>
<keyword evidence="3" id="KW-1185">Reference proteome</keyword>
<reference evidence="2 3" key="1">
    <citation type="submission" date="2018-07" db="EMBL/GenBank/DDBJ databases">
        <title>The genomes of Aspergillus section Nigri reveals drivers in fungal speciation.</title>
        <authorList>
            <consortium name="DOE Joint Genome Institute"/>
            <person name="Vesth T.C."/>
            <person name="Nybo J."/>
            <person name="Theobald S."/>
            <person name="Brandl J."/>
            <person name="Frisvad J.C."/>
            <person name="Nielsen K.F."/>
            <person name="Lyhne E.K."/>
            <person name="Kogle M.E."/>
            <person name="Kuo A."/>
            <person name="Riley R."/>
            <person name="Clum A."/>
            <person name="Nolan M."/>
            <person name="Lipzen A."/>
            <person name="Salamov A."/>
            <person name="Henrissat B."/>
            <person name="Wiebenga A."/>
            <person name="De vries R.P."/>
            <person name="Grigoriev I.V."/>
            <person name="Mortensen U.H."/>
            <person name="Andersen M.R."/>
            <person name="Baker S.E."/>
        </authorList>
    </citation>
    <scope>NUCLEOTIDE SEQUENCE [LARGE SCALE GENOMIC DNA]</scope>
    <source>
        <strain evidence="2 3">CBS 139.54b</strain>
    </source>
</reference>
<dbReference type="EMBL" id="KZ852105">
    <property type="protein sequence ID" value="RDH26997.1"/>
    <property type="molecule type" value="Genomic_DNA"/>
</dbReference>
<accession>A0A3F3PJF2</accession>
<gene>
    <name evidence="2" type="ORF">BDQ94DRAFT_175991</name>
</gene>
<feature type="region of interest" description="Disordered" evidence="1">
    <location>
        <begin position="290"/>
        <end position="312"/>
    </location>
</feature>
<evidence type="ECO:0000313" key="2">
    <source>
        <dbReference type="EMBL" id="RDH26997.1"/>
    </source>
</evidence>
<dbReference type="AlphaFoldDB" id="A0A3F3PJF2"/>